<evidence type="ECO:0000256" key="1">
    <source>
        <dbReference type="ARBA" id="ARBA00003416"/>
    </source>
</evidence>
<protein>
    <submittedName>
        <fullName evidence="6">RmuC family</fullName>
    </submittedName>
</protein>
<keyword evidence="4" id="KW-0233">DNA recombination</keyword>
<dbReference type="Proteomes" id="UP000095468">
    <property type="component" value="Unassembled WGS sequence"/>
</dbReference>
<evidence type="ECO:0000256" key="3">
    <source>
        <dbReference type="ARBA" id="ARBA00023054"/>
    </source>
</evidence>
<name>A0A173X6Q0_9ACTN</name>
<comment type="function">
    <text evidence="1">Involved in DNA recombination.</text>
</comment>
<proteinExistence type="inferred from homology"/>
<keyword evidence="5" id="KW-1133">Transmembrane helix</keyword>
<dbReference type="PANTHER" id="PTHR30563:SF0">
    <property type="entry name" value="DNA RECOMBINATION PROTEIN RMUC"/>
    <property type="match status" value="1"/>
</dbReference>
<dbReference type="RefSeq" id="WP_055285272.1">
    <property type="nucleotide sequence ID" value="NZ_CYYP01000002.1"/>
</dbReference>
<dbReference type="Pfam" id="PF02646">
    <property type="entry name" value="RmuC"/>
    <property type="match status" value="1"/>
</dbReference>
<evidence type="ECO:0000313" key="6">
    <source>
        <dbReference type="EMBL" id="CUN47313.1"/>
    </source>
</evidence>
<dbReference type="PANTHER" id="PTHR30563">
    <property type="entry name" value="DNA RECOMBINATION PROTEIN RMUC"/>
    <property type="match status" value="1"/>
</dbReference>
<gene>
    <name evidence="6" type="ORF">ERS852381_00248</name>
</gene>
<comment type="similarity">
    <text evidence="2">Belongs to the RmuC family.</text>
</comment>
<evidence type="ECO:0000256" key="5">
    <source>
        <dbReference type="SAM" id="Phobius"/>
    </source>
</evidence>
<feature type="transmembrane region" description="Helical" evidence="5">
    <location>
        <begin position="6"/>
        <end position="26"/>
    </location>
</feature>
<organism evidence="6 7">
    <name type="scientific">Collinsella aerofaciens</name>
    <dbReference type="NCBI Taxonomy" id="74426"/>
    <lineage>
        <taxon>Bacteria</taxon>
        <taxon>Bacillati</taxon>
        <taxon>Actinomycetota</taxon>
        <taxon>Coriobacteriia</taxon>
        <taxon>Coriobacteriales</taxon>
        <taxon>Coriobacteriaceae</taxon>
        <taxon>Collinsella</taxon>
    </lineage>
</organism>
<sequence length="451" mass="49274">MSAIDIVLVVIALVAVGVAVACALQLKSLRAELRERGDSSAETLAALEQANNALDALNVALAETRRTANAIAQQQTTDAVVEQQRYLTIAREFSQAGDRMDDLRRETAQQLGANREGIEHRLDKVRETVDAQLGAIRKDNNVQLDQMRATVDEKLSRTLNDRLSASFKQVSDQLEAVYKGLGDMQSIATGVGDLKRVLGNVKARGILGEVQLGAILADILTPDQYLENVATKPGASERVEFAVKLPVDEGDPVLLPIDSKFPGDAYEHLLDAQESGDAEAVAAARKTLDTMVKREAKDICEKYLSVPATTNFGIMFVPFEGLYAEVVSRPGLIETLGRDYHVNVAGPSTMAAILNSLQMSYQTFKLQKRTDDVLRVLSAVKAELPRYQKALRRAQQQIETAGKTVEGIITTRTNVMERKLKDIDALEDAEEADEILGLTSAELLADQKDED</sequence>
<evidence type="ECO:0000256" key="2">
    <source>
        <dbReference type="ARBA" id="ARBA00009840"/>
    </source>
</evidence>
<dbReference type="EMBL" id="CYYP01000002">
    <property type="protein sequence ID" value="CUN47313.1"/>
    <property type="molecule type" value="Genomic_DNA"/>
</dbReference>
<accession>A0A173X6Q0</accession>
<evidence type="ECO:0000256" key="4">
    <source>
        <dbReference type="ARBA" id="ARBA00023172"/>
    </source>
</evidence>
<evidence type="ECO:0000313" key="7">
    <source>
        <dbReference type="Proteomes" id="UP000095468"/>
    </source>
</evidence>
<dbReference type="AlphaFoldDB" id="A0A173X6Q0"/>
<reference evidence="6 7" key="1">
    <citation type="submission" date="2015-09" db="EMBL/GenBank/DDBJ databases">
        <authorList>
            <consortium name="Pathogen Informatics"/>
        </authorList>
    </citation>
    <scope>NUCLEOTIDE SEQUENCE [LARGE SCALE GENOMIC DNA]</scope>
    <source>
        <strain evidence="6 7">2789STDY5608823</strain>
    </source>
</reference>
<keyword evidence="5" id="KW-0812">Transmembrane</keyword>
<dbReference type="GO" id="GO:0006310">
    <property type="term" value="P:DNA recombination"/>
    <property type="evidence" value="ECO:0007669"/>
    <property type="project" value="UniProtKB-KW"/>
</dbReference>
<keyword evidence="5" id="KW-0472">Membrane</keyword>
<dbReference type="InterPro" id="IPR003798">
    <property type="entry name" value="DNA_recombination_RmuC"/>
</dbReference>
<keyword evidence="3" id="KW-0175">Coiled coil</keyword>